<sequence length="117" mass="12879">MEAQRSVKDCNSALLVPTLDLEILQVHQGQMQLQTVVQYSRIWSLLWSIGALDSSVMVVESIVIHDDFPVDLSSPIIAVTYKTLSFSGPWTSVDYTPGPRPALHPSHERQNAGPHAG</sequence>
<keyword evidence="2" id="KW-1185">Reference proteome</keyword>
<gene>
    <name evidence="1" type="ORF">L3Q82_006333</name>
</gene>
<proteinExistence type="predicted"/>
<protein>
    <submittedName>
        <fullName evidence="1">Uncharacterized protein</fullName>
    </submittedName>
</protein>
<dbReference type="EMBL" id="CM041534">
    <property type="protein sequence ID" value="KAI3373037.1"/>
    <property type="molecule type" value="Genomic_DNA"/>
</dbReference>
<reference evidence="1" key="1">
    <citation type="submission" date="2022-04" db="EMBL/GenBank/DDBJ databases">
        <title>Jade perch genome.</title>
        <authorList>
            <person name="Chao B."/>
        </authorList>
    </citation>
    <scope>NUCLEOTIDE SEQUENCE</scope>
    <source>
        <strain evidence="1">CB-2022</strain>
    </source>
</reference>
<evidence type="ECO:0000313" key="2">
    <source>
        <dbReference type="Proteomes" id="UP000831701"/>
    </source>
</evidence>
<name>A0ACB8WYZ1_9TELE</name>
<accession>A0ACB8WYZ1</accession>
<organism evidence="1 2">
    <name type="scientific">Scortum barcoo</name>
    <name type="common">barcoo grunter</name>
    <dbReference type="NCBI Taxonomy" id="214431"/>
    <lineage>
        <taxon>Eukaryota</taxon>
        <taxon>Metazoa</taxon>
        <taxon>Chordata</taxon>
        <taxon>Craniata</taxon>
        <taxon>Vertebrata</taxon>
        <taxon>Euteleostomi</taxon>
        <taxon>Actinopterygii</taxon>
        <taxon>Neopterygii</taxon>
        <taxon>Teleostei</taxon>
        <taxon>Neoteleostei</taxon>
        <taxon>Acanthomorphata</taxon>
        <taxon>Eupercaria</taxon>
        <taxon>Centrarchiformes</taxon>
        <taxon>Terapontoidei</taxon>
        <taxon>Terapontidae</taxon>
        <taxon>Scortum</taxon>
    </lineage>
</organism>
<evidence type="ECO:0000313" key="1">
    <source>
        <dbReference type="EMBL" id="KAI3373037.1"/>
    </source>
</evidence>
<comment type="caution">
    <text evidence="1">The sequence shown here is derived from an EMBL/GenBank/DDBJ whole genome shotgun (WGS) entry which is preliminary data.</text>
</comment>
<dbReference type="Proteomes" id="UP000831701">
    <property type="component" value="Chromosome 4"/>
</dbReference>